<proteinExistence type="predicted"/>
<reference evidence="1" key="1">
    <citation type="submission" date="2024-01" db="EMBL/GenBank/DDBJ databases">
        <title>Bank of Algae and Cyanobacteria of the Azores (BACA) strain genomes.</title>
        <authorList>
            <person name="Luz R."/>
            <person name="Cordeiro R."/>
            <person name="Fonseca A."/>
            <person name="Goncalves V."/>
        </authorList>
    </citation>
    <scope>NUCLEOTIDE SEQUENCE</scope>
    <source>
        <strain evidence="1">BACA0141</strain>
    </source>
</reference>
<dbReference type="EMBL" id="JAZBJZ010000001">
    <property type="protein sequence ID" value="MEE3715177.1"/>
    <property type="molecule type" value="Genomic_DNA"/>
</dbReference>
<dbReference type="RefSeq" id="WP_330481600.1">
    <property type="nucleotide sequence ID" value="NZ_JAZBJZ010000001.1"/>
</dbReference>
<sequence>MKQFQPQLEVSSRVQVNQNLEGLRGLLALAVGFSHIFGITHILDSNYHPNAYWLNVGQGSVLMFFVGSTKSYPSPIYDLNDCNGKYPDSHFWTSL</sequence>
<organism evidence="1 2">
    <name type="scientific">Tumidithrix elongata BACA0141</name>
    <dbReference type="NCBI Taxonomy" id="2716417"/>
    <lineage>
        <taxon>Bacteria</taxon>
        <taxon>Bacillati</taxon>
        <taxon>Cyanobacteriota</taxon>
        <taxon>Cyanophyceae</taxon>
        <taxon>Pseudanabaenales</taxon>
        <taxon>Pseudanabaenaceae</taxon>
        <taxon>Tumidithrix</taxon>
        <taxon>Tumidithrix elongata</taxon>
    </lineage>
</organism>
<accession>A0AAW9PPI8</accession>
<name>A0AAW9PPI8_9CYAN</name>
<dbReference type="AlphaFoldDB" id="A0AAW9PPI8"/>
<keyword evidence="2" id="KW-1185">Reference proteome</keyword>
<protein>
    <submittedName>
        <fullName evidence="1">Uncharacterized protein</fullName>
    </submittedName>
</protein>
<evidence type="ECO:0000313" key="2">
    <source>
        <dbReference type="Proteomes" id="UP001333818"/>
    </source>
</evidence>
<evidence type="ECO:0000313" key="1">
    <source>
        <dbReference type="EMBL" id="MEE3715177.1"/>
    </source>
</evidence>
<dbReference type="Proteomes" id="UP001333818">
    <property type="component" value="Unassembled WGS sequence"/>
</dbReference>
<gene>
    <name evidence="1" type="ORF">V2H45_00295</name>
</gene>
<comment type="caution">
    <text evidence="1">The sequence shown here is derived from an EMBL/GenBank/DDBJ whole genome shotgun (WGS) entry which is preliminary data.</text>
</comment>